<evidence type="ECO:0000256" key="1">
    <source>
        <dbReference type="SAM" id="MobiDB-lite"/>
    </source>
</evidence>
<dbReference type="EMBL" id="CP086136">
    <property type="protein sequence ID" value="UEM12323.1"/>
    <property type="molecule type" value="Genomic_DNA"/>
</dbReference>
<dbReference type="EMBL" id="JAGEMI010000001">
    <property type="protein sequence ID" value="MBO1868820.1"/>
    <property type="molecule type" value="Genomic_DNA"/>
</dbReference>
<dbReference type="KEGG" id="bban:J4G43_049280"/>
<keyword evidence="2" id="KW-0547">Nucleotide-binding</keyword>
<protein>
    <submittedName>
        <fullName evidence="2">ATP-binding protein</fullName>
    </submittedName>
</protein>
<proteinExistence type="predicted"/>
<organism evidence="2">
    <name type="scientific">Bradyrhizobium barranii subsp. barranii</name>
    <dbReference type="NCBI Taxonomy" id="2823807"/>
    <lineage>
        <taxon>Bacteria</taxon>
        <taxon>Pseudomonadati</taxon>
        <taxon>Pseudomonadota</taxon>
        <taxon>Alphaproteobacteria</taxon>
        <taxon>Hyphomicrobiales</taxon>
        <taxon>Nitrobacteraceae</taxon>
        <taxon>Bradyrhizobium</taxon>
        <taxon>Bradyrhizobium barranii</taxon>
    </lineage>
</organism>
<dbReference type="InterPro" id="IPR051162">
    <property type="entry name" value="T4SS_component"/>
</dbReference>
<name>A0A939MJE7_9BRAD</name>
<sequence length="707" mass="79190">MSSKLPKYVPPSPFTPFLRRFTDERARDLAETIGLYNEVRNTYVGSLWANPQAIEHVNTLIAERVGEAVDLPNSSTLLNALDRCQQEILALETAIFAFPEIDLKTAVLSLKEHVDLRQYLRAKQHFLANDERVAELLMDTLAGVFEAIASALPNLQDTNDTAPPLTVPVVCLLRNPGDLIARLIATISQRETAEAGLFSALQDRLYRNVCLASGVSPNDEKPRKRLVEADNSDLPPMELAEAYLRETPFLDLFLCPIPFCIPAKARFEHQWIVAPPGAGKSTLLQYLILRDLELVAADQASIVVMESNRDLIKAIEGLRVFAPGERLDGKLVVIDAEDVEWPVALNLFDVGIGETHSYSPAEHEGFRNAVLALYDYIFSALLSAEMTSRQNTLFHFTIELLLTIPSATIDTLIDLMQPGGLAKFKEHLLVLDSDARRFFELKFNSKEFDRTKEQVVDRLFAVKRIRTLSRMFAAPRSKFDFFTEMSAGKVILINVPQSLLQEDGVEIVGRFFISMILLAAHKRQLLPKDQRLPCFVYIDECQDFIKRDPKIPVILDQARKLNVGVVLAHQRLQQMQPHVLDALYGATAIKFASKISDAAAHALARDMRTTPEFILNQPQYHFAAYVRGVTNAALSVGIPATDLNRAPRMTADEHNAVRKSIRERYAVKPVSTEVSRTDVRERQTSSEEPPNAGSAAVPERDGDDWRS</sequence>
<evidence type="ECO:0000313" key="4">
    <source>
        <dbReference type="Proteomes" id="UP000664702"/>
    </source>
</evidence>
<dbReference type="PANTHER" id="PTHR30121">
    <property type="entry name" value="UNCHARACTERIZED PROTEIN YJGR-RELATED"/>
    <property type="match status" value="1"/>
</dbReference>
<accession>A0A939MJE7</accession>
<reference evidence="3 4" key="2">
    <citation type="journal article" date="2022" name="Int. J. Syst. Evol. Microbiol.">
        <title>Strains of Bradyrhizobium barranii sp. nov. associated with legumes native to Canada are symbionts of soybeans and belong to different subspecies (subsp. barranii subsp. nov. and subsp. apii subsp. nov.) and symbiovars (sv. glycinearum and sv. septentrionale).</title>
        <authorList>
            <person name="Bromfield E.S.P."/>
            <person name="Cloutier S."/>
            <person name="Wasai-Hara S."/>
            <person name="Minamisawa K."/>
        </authorList>
    </citation>
    <scope>NUCLEOTIDE SEQUENCE [LARGE SCALE GENOMIC DNA]</scope>
    <source>
        <strain evidence="3 4">144S4</strain>
    </source>
</reference>
<feature type="region of interest" description="Disordered" evidence="1">
    <location>
        <begin position="667"/>
        <end position="707"/>
    </location>
</feature>
<keyword evidence="2" id="KW-0067">ATP-binding</keyword>
<gene>
    <name evidence="3" type="ORF">J4G43_049280</name>
    <name evidence="2" type="ORF">J4G43_50950</name>
</gene>
<dbReference type="Gene3D" id="3.40.50.300">
    <property type="entry name" value="P-loop containing nucleotide triphosphate hydrolases"/>
    <property type="match status" value="1"/>
</dbReference>
<reference evidence="2" key="1">
    <citation type="submission" date="2021-03" db="EMBL/GenBank/DDBJ databases">
        <title>Whole Genome Sequence of Bradyrhizobium sp. Strain 144S4.</title>
        <authorList>
            <person name="Bromfield E.S.P."/>
            <person name="Cloutier S."/>
        </authorList>
    </citation>
    <scope>NUCLEOTIDE SEQUENCE [LARGE SCALE GENOMIC DNA]</scope>
    <source>
        <strain evidence="2">144S4</strain>
    </source>
</reference>
<dbReference type="SUPFAM" id="SSF52540">
    <property type="entry name" value="P-loop containing nucleoside triphosphate hydrolases"/>
    <property type="match status" value="1"/>
</dbReference>
<feature type="compositionally biased region" description="Basic and acidic residues" evidence="1">
    <location>
        <begin position="698"/>
        <end position="707"/>
    </location>
</feature>
<dbReference type="Proteomes" id="UP000664702">
    <property type="component" value="Chromosome"/>
</dbReference>
<dbReference type="AlphaFoldDB" id="A0A939MJE7"/>
<dbReference type="PANTHER" id="PTHR30121:SF6">
    <property type="entry name" value="SLR6007 PROTEIN"/>
    <property type="match status" value="1"/>
</dbReference>
<dbReference type="GO" id="GO:0005524">
    <property type="term" value="F:ATP binding"/>
    <property type="evidence" value="ECO:0007669"/>
    <property type="project" value="UniProtKB-KW"/>
</dbReference>
<dbReference type="InterPro" id="IPR027417">
    <property type="entry name" value="P-loop_NTPase"/>
</dbReference>
<evidence type="ECO:0000313" key="3">
    <source>
        <dbReference type="EMBL" id="UEM12323.1"/>
    </source>
</evidence>
<evidence type="ECO:0000313" key="2">
    <source>
        <dbReference type="EMBL" id="MBO1868820.1"/>
    </source>
</evidence>
<feature type="compositionally biased region" description="Basic and acidic residues" evidence="1">
    <location>
        <begin position="675"/>
        <end position="685"/>
    </location>
</feature>
<dbReference type="RefSeq" id="WP_155258175.1">
    <property type="nucleotide sequence ID" value="NZ_CP086136.1"/>
</dbReference>